<accession>A0A6G3MHS9</accession>
<evidence type="ECO:0000256" key="1">
    <source>
        <dbReference type="ARBA" id="ARBA00005988"/>
    </source>
</evidence>
<organism evidence="5">
    <name type="scientific">Henneguya salminicola</name>
    <name type="common">Myxosporean</name>
    <dbReference type="NCBI Taxonomy" id="69463"/>
    <lineage>
        <taxon>Eukaryota</taxon>
        <taxon>Metazoa</taxon>
        <taxon>Cnidaria</taxon>
        <taxon>Myxozoa</taxon>
        <taxon>Myxosporea</taxon>
        <taxon>Bivalvulida</taxon>
        <taxon>Platysporina</taxon>
        <taxon>Myxobolidae</taxon>
        <taxon>Henneguya</taxon>
    </lineage>
</organism>
<feature type="domain" description="Peptidase M14" evidence="4">
    <location>
        <begin position="42"/>
        <end position="131"/>
    </location>
</feature>
<dbReference type="InterPro" id="IPR050753">
    <property type="entry name" value="Peptidase_M14_domain"/>
</dbReference>
<reference evidence="5" key="1">
    <citation type="submission" date="2018-11" db="EMBL/GenBank/DDBJ databases">
        <title>Henneguya salminicola genome and transcriptome.</title>
        <authorList>
            <person name="Yahalomi D."/>
            <person name="Atkinson S.D."/>
            <person name="Neuhof M."/>
            <person name="Chang E.S."/>
            <person name="Philippe H."/>
            <person name="Cartwright P."/>
            <person name="Bartholomew J.L."/>
            <person name="Huchon D."/>
        </authorList>
    </citation>
    <scope>NUCLEOTIDE SEQUENCE</scope>
    <source>
        <strain evidence="5">Hz1</strain>
        <tissue evidence="5">Whole</tissue>
    </source>
</reference>
<dbReference type="PROSITE" id="PS52035">
    <property type="entry name" value="PEPTIDASE_M14"/>
    <property type="match status" value="1"/>
</dbReference>
<dbReference type="InterPro" id="IPR000834">
    <property type="entry name" value="Peptidase_M14"/>
</dbReference>
<proteinExistence type="inferred from homology"/>
<dbReference type="Gene3D" id="3.40.630.10">
    <property type="entry name" value="Zn peptidases"/>
    <property type="match status" value="1"/>
</dbReference>
<protein>
    <submittedName>
        <fullName evidence="5">Carboxypeptidase D (Trinotate prediction)</fullName>
    </submittedName>
</protein>
<dbReference type="PANTHER" id="PTHR11532:SF57">
    <property type="entry name" value="CARBOXYPEPTIDASE D, B"/>
    <property type="match status" value="1"/>
</dbReference>
<dbReference type="GO" id="GO:0004181">
    <property type="term" value="F:metallocarboxypeptidase activity"/>
    <property type="evidence" value="ECO:0007669"/>
    <property type="project" value="InterPro"/>
</dbReference>
<evidence type="ECO:0000313" key="5">
    <source>
        <dbReference type="EMBL" id="NDJ93534.1"/>
    </source>
</evidence>
<keyword evidence="3" id="KW-0732">Signal</keyword>
<dbReference type="GO" id="GO:0008270">
    <property type="term" value="F:zinc ion binding"/>
    <property type="evidence" value="ECO:0007669"/>
    <property type="project" value="InterPro"/>
</dbReference>
<feature type="signal peptide" evidence="3">
    <location>
        <begin position="1"/>
        <end position="19"/>
    </location>
</feature>
<dbReference type="PRINTS" id="PR00765">
    <property type="entry name" value="CRBOXYPTASEA"/>
</dbReference>
<comment type="similarity">
    <text evidence="1 2">Belongs to the peptidase M14 family.</text>
</comment>
<evidence type="ECO:0000256" key="2">
    <source>
        <dbReference type="PROSITE-ProRule" id="PRU01379"/>
    </source>
</evidence>
<dbReference type="GO" id="GO:0016485">
    <property type="term" value="P:protein processing"/>
    <property type="evidence" value="ECO:0007669"/>
    <property type="project" value="TreeGrafter"/>
</dbReference>
<dbReference type="SUPFAM" id="SSF53187">
    <property type="entry name" value="Zn-dependent exopeptidases"/>
    <property type="match status" value="1"/>
</dbReference>
<dbReference type="GO" id="GO:0005615">
    <property type="term" value="C:extracellular space"/>
    <property type="evidence" value="ECO:0007669"/>
    <property type="project" value="TreeGrafter"/>
</dbReference>
<keyword evidence="5" id="KW-0121">Carboxypeptidase</keyword>
<evidence type="ECO:0000256" key="3">
    <source>
        <dbReference type="SAM" id="SignalP"/>
    </source>
</evidence>
<dbReference type="Pfam" id="PF00246">
    <property type="entry name" value="Peptidase_M14"/>
    <property type="match status" value="1"/>
</dbReference>
<keyword evidence="5" id="KW-0645">Protease</keyword>
<comment type="caution">
    <text evidence="2">Lacks conserved residue(s) required for the propagation of feature annotation.</text>
</comment>
<dbReference type="PANTHER" id="PTHR11532">
    <property type="entry name" value="PROTEASE M14 CARBOXYPEPTIDASE"/>
    <property type="match status" value="1"/>
</dbReference>
<dbReference type="AlphaFoldDB" id="A0A6G3MHS9"/>
<evidence type="ECO:0000259" key="4">
    <source>
        <dbReference type="PROSITE" id="PS52035"/>
    </source>
</evidence>
<sequence>MFNKKSVILILINFIYVCCFFKNKVDKKKHKDGYKRNYDDIYHKNYNQMTSFLQDLERSCYPISKLYSIGRSSQGRELWVFELTSDPGHHILLKPEFKYVANMHGNEAVGRVMMLELIQYLCQNYQTNQKV</sequence>
<feature type="chain" id="PRO_5026010914" evidence="3">
    <location>
        <begin position="20"/>
        <end position="131"/>
    </location>
</feature>
<name>A0A6G3MHS9_HENSL</name>
<keyword evidence="5" id="KW-0378">Hydrolase</keyword>
<dbReference type="GO" id="GO:0006518">
    <property type="term" value="P:peptide metabolic process"/>
    <property type="evidence" value="ECO:0007669"/>
    <property type="project" value="TreeGrafter"/>
</dbReference>
<dbReference type="PROSITE" id="PS00132">
    <property type="entry name" value="CARBOXYPEPT_ZN_1"/>
    <property type="match status" value="1"/>
</dbReference>
<dbReference type="EMBL" id="GHBP01003996">
    <property type="protein sequence ID" value="NDJ93534.1"/>
    <property type="molecule type" value="Transcribed_RNA"/>
</dbReference>
<dbReference type="InterPro" id="IPR057246">
    <property type="entry name" value="CARBOXYPEPT_ZN_1"/>
</dbReference>